<dbReference type="OMA" id="FITTMTS"/>
<evidence type="ECO:0000256" key="5">
    <source>
        <dbReference type="ARBA" id="ARBA00022692"/>
    </source>
</evidence>
<keyword evidence="5 11" id="KW-0812">Transmembrane</keyword>
<evidence type="ECO:0000256" key="8">
    <source>
        <dbReference type="ARBA" id="ARBA00022989"/>
    </source>
</evidence>
<evidence type="ECO:0000256" key="9">
    <source>
        <dbReference type="ARBA" id="ARBA00023136"/>
    </source>
</evidence>
<dbReference type="GO" id="GO:0005886">
    <property type="term" value="C:plasma membrane"/>
    <property type="evidence" value="ECO:0007669"/>
    <property type="project" value="UniProtKB-SubCell"/>
</dbReference>
<dbReference type="PANTHER" id="PTHR48063:SF99">
    <property type="entry name" value="LEUCINE-RICH REPEAT-CONTAINING, PLANT-TYPE, LEUCINE-RICH REPEAT DOMAIN SUPERFAMILY"/>
    <property type="match status" value="1"/>
</dbReference>
<dbReference type="Pfam" id="PF00560">
    <property type="entry name" value="LRR_1"/>
    <property type="match status" value="7"/>
</dbReference>
<evidence type="ECO:0000256" key="1">
    <source>
        <dbReference type="ARBA" id="ARBA00004251"/>
    </source>
</evidence>
<evidence type="ECO:0000256" key="4">
    <source>
        <dbReference type="ARBA" id="ARBA00022614"/>
    </source>
</evidence>
<keyword evidence="9 11" id="KW-0472">Membrane</keyword>
<evidence type="ECO:0000256" key="2">
    <source>
        <dbReference type="ARBA" id="ARBA00009592"/>
    </source>
</evidence>
<dbReference type="FunFam" id="3.80.10.10:FF:000221">
    <property type="entry name" value="Leucine-rich repeat receptor-like protein kinase PXL1"/>
    <property type="match status" value="1"/>
</dbReference>
<keyword evidence="7" id="KW-0677">Repeat</keyword>
<dbReference type="InterPro" id="IPR013210">
    <property type="entry name" value="LRR_N_plant-typ"/>
</dbReference>
<evidence type="ECO:0000259" key="14">
    <source>
        <dbReference type="Pfam" id="PF23598"/>
    </source>
</evidence>
<dbReference type="Pfam" id="PF23598">
    <property type="entry name" value="LRR_14"/>
    <property type="match status" value="1"/>
</dbReference>
<dbReference type="FunFam" id="3.80.10.10:FF:000095">
    <property type="entry name" value="LRR receptor-like serine/threonine-protein kinase GSO1"/>
    <property type="match status" value="1"/>
</dbReference>
<evidence type="ECO:0000259" key="13">
    <source>
        <dbReference type="Pfam" id="PF08263"/>
    </source>
</evidence>
<keyword evidence="10" id="KW-0325">Glycoprotein</keyword>
<reference evidence="15" key="3">
    <citation type="submission" date="2020-06" db="EMBL/GenBank/DDBJ databases">
        <title>Helianthus annuus Genome sequencing and assembly Release 2.</title>
        <authorList>
            <person name="Gouzy J."/>
            <person name="Langlade N."/>
            <person name="Munos S."/>
        </authorList>
    </citation>
    <scope>NUCLEOTIDE SEQUENCE</scope>
    <source>
        <tissue evidence="15">Leaves</tissue>
    </source>
</reference>
<dbReference type="AlphaFoldDB" id="A0A251SDP9"/>
<dbReference type="GO" id="GO:0051707">
    <property type="term" value="P:response to other organism"/>
    <property type="evidence" value="ECO:0007669"/>
    <property type="project" value="UniProtKB-ARBA"/>
</dbReference>
<proteinExistence type="inferred from homology"/>
<dbReference type="EMBL" id="CM007903">
    <property type="protein sequence ID" value="OTF96758.1"/>
    <property type="molecule type" value="Genomic_DNA"/>
</dbReference>
<feature type="transmembrane region" description="Helical" evidence="11">
    <location>
        <begin position="954"/>
        <end position="977"/>
    </location>
</feature>
<reference evidence="16" key="2">
    <citation type="submission" date="2017-02" db="EMBL/GenBank/DDBJ databases">
        <title>Sunflower complete genome.</title>
        <authorList>
            <person name="Langlade N."/>
            <person name="Munos S."/>
        </authorList>
    </citation>
    <scope>NUCLEOTIDE SEQUENCE [LARGE SCALE GENOMIC DNA]</scope>
    <source>
        <tissue evidence="16">Leaves</tissue>
    </source>
</reference>
<protein>
    <submittedName>
        <fullName evidence="15">Leucine-rich repeat-containing, plant-type, leucine-rich repeat domain superfamily</fullName>
    </submittedName>
    <submittedName>
        <fullName evidence="16">Putative leucine-rich repeat protein, plant-type</fullName>
    </submittedName>
</protein>
<evidence type="ECO:0000256" key="12">
    <source>
        <dbReference type="SAM" id="SignalP"/>
    </source>
</evidence>
<dbReference type="SUPFAM" id="SSF52058">
    <property type="entry name" value="L domain-like"/>
    <property type="match status" value="2"/>
</dbReference>
<organism evidence="16 17">
    <name type="scientific">Helianthus annuus</name>
    <name type="common">Common sunflower</name>
    <dbReference type="NCBI Taxonomy" id="4232"/>
    <lineage>
        <taxon>Eukaryota</taxon>
        <taxon>Viridiplantae</taxon>
        <taxon>Streptophyta</taxon>
        <taxon>Embryophyta</taxon>
        <taxon>Tracheophyta</taxon>
        <taxon>Spermatophyta</taxon>
        <taxon>Magnoliopsida</taxon>
        <taxon>eudicotyledons</taxon>
        <taxon>Gunneridae</taxon>
        <taxon>Pentapetalae</taxon>
        <taxon>asterids</taxon>
        <taxon>campanulids</taxon>
        <taxon>Asterales</taxon>
        <taxon>Asteraceae</taxon>
        <taxon>Asteroideae</taxon>
        <taxon>Heliantheae alliance</taxon>
        <taxon>Heliantheae</taxon>
        <taxon>Helianthus</taxon>
    </lineage>
</organism>
<evidence type="ECO:0000313" key="16">
    <source>
        <dbReference type="EMBL" id="OTF96758.1"/>
    </source>
</evidence>
<dbReference type="InterPro" id="IPR003591">
    <property type="entry name" value="Leu-rich_rpt_typical-subtyp"/>
</dbReference>
<evidence type="ECO:0000313" key="15">
    <source>
        <dbReference type="EMBL" id="KAF5808425.1"/>
    </source>
</evidence>
<dbReference type="Gene3D" id="3.80.10.10">
    <property type="entry name" value="Ribonuclease Inhibitor"/>
    <property type="match status" value="6"/>
</dbReference>
<keyword evidence="6 12" id="KW-0732">Signal</keyword>
<dbReference type="SMART" id="SM00369">
    <property type="entry name" value="LRR_TYP"/>
    <property type="match status" value="9"/>
</dbReference>
<evidence type="ECO:0000256" key="10">
    <source>
        <dbReference type="ARBA" id="ARBA00023180"/>
    </source>
</evidence>
<comment type="subcellular location">
    <subcellularLocation>
        <location evidence="1">Cell membrane</location>
        <topology evidence="1">Single-pass type I membrane protein</topology>
    </subcellularLocation>
</comment>
<comment type="similarity">
    <text evidence="2">Belongs to the RLP family.</text>
</comment>
<keyword evidence="3" id="KW-1003">Cell membrane</keyword>
<dbReference type="Pfam" id="PF13516">
    <property type="entry name" value="LRR_6"/>
    <property type="match status" value="1"/>
</dbReference>
<dbReference type="EMBL" id="MNCJ02000319">
    <property type="protein sequence ID" value="KAF5808425.1"/>
    <property type="molecule type" value="Genomic_DNA"/>
</dbReference>
<gene>
    <name evidence="16" type="ORF">HannXRQ_Chr14g0426821</name>
    <name evidence="15" type="ORF">HanXRQr2_Chr04g0145231</name>
</gene>
<reference evidence="15 17" key="1">
    <citation type="journal article" date="2017" name="Nature">
        <title>The sunflower genome provides insights into oil metabolism, flowering and Asterid evolution.</title>
        <authorList>
            <person name="Badouin H."/>
            <person name="Gouzy J."/>
            <person name="Grassa C.J."/>
            <person name="Murat F."/>
            <person name="Staton S.E."/>
            <person name="Cottret L."/>
            <person name="Lelandais-Briere C."/>
            <person name="Owens G.L."/>
            <person name="Carrere S."/>
            <person name="Mayjonade B."/>
            <person name="Legrand L."/>
            <person name="Gill N."/>
            <person name="Kane N.C."/>
            <person name="Bowers J.E."/>
            <person name="Hubner S."/>
            <person name="Bellec A."/>
            <person name="Berard A."/>
            <person name="Berges H."/>
            <person name="Blanchet N."/>
            <person name="Boniface M.C."/>
            <person name="Brunel D."/>
            <person name="Catrice O."/>
            <person name="Chaidir N."/>
            <person name="Claudel C."/>
            <person name="Donnadieu C."/>
            <person name="Faraut T."/>
            <person name="Fievet G."/>
            <person name="Helmstetter N."/>
            <person name="King M."/>
            <person name="Knapp S.J."/>
            <person name="Lai Z."/>
            <person name="Le Paslier M.C."/>
            <person name="Lippi Y."/>
            <person name="Lorenzon L."/>
            <person name="Mandel J.R."/>
            <person name="Marage G."/>
            <person name="Marchand G."/>
            <person name="Marquand E."/>
            <person name="Bret-Mestries E."/>
            <person name="Morien E."/>
            <person name="Nambeesan S."/>
            <person name="Nguyen T."/>
            <person name="Pegot-Espagnet P."/>
            <person name="Pouilly N."/>
            <person name="Raftis F."/>
            <person name="Sallet E."/>
            <person name="Schiex T."/>
            <person name="Thomas J."/>
            <person name="Vandecasteele C."/>
            <person name="Vares D."/>
            <person name="Vear F."/>
            <person name="Vautrin S."/>
            <person name="Crespi M."/>
            <person name="Mangin B."/>
            <person name="Burke J.M."/>
            <person name="Salse J."/>
            <person name="Munos S."/>
            <person name="Vincourt P."/>
            <person name="Rieseberg L.H."/>
            <person name="Langlade N.B."/>
        </authorList>
    </citation>
    <scope>NUCLEOTIDE SEQUENCE [LARGE SCALE GENOMIC DNA]</scope>
    <source>
        <strain evidence="17">cv. SF193</strain>
        <tissue evidence="15">Leaves</tissue>
    </source>
</reference>
<dbReference type="InParanoid" id="A0A251SDP9"/>
<dbReference type="Gramene" id="mRNA:HanXRQr2_Chr04g0145231">
    <property type="protein sequence ID" value="CDS:HanXRQr2_Chr04g0145231.1"/>
    <property type="gene ID" value="HanXRQr2_Chr04g0145231"/>
</dbReference>
<dbReference type="FunFam" id="3.80.10.10:FF:000213">
    <property type="entry name" value="Tyrosine-sulfated glycopeptide receptor 1"/>
    <property type="match status" value="1"/>
</dbReference>
<dbReference type="Pfam" id="PF13855">
    <property type="entry name" value="LRR_8"/>
    <property type="match status" value="1"/>
</dbReference>
<name>A0A251SDP9_HELAN</name>
<evidence type="ECO:0000256" key="3">
    <source>
        <dbReference type="ARBA" id="ARBA00022475"/>
    </source>
</evidence>
<evidence type="ECO:0000256" key="7">
    <source>
        <dbReference type="ARBA" id="ARBA00022737"/>
    </source>
</evidence>
<dbReference type="GO" id="GO:0006952">
    <property type="term" value="P:defense response"/>
    <property type="evidence" value="ECO:0007669"/>
    <property type="project" value="UniProtKB-ARBA"/>
</dbReference>
<keyword evidence="4" id="KW-0433">Leucine-rich repeat</keyword>
<feature type="chain" id="PRO_5041059613" evidence="12">
    <location>
        <begin position="27"/>
        <end position="1010"/>
    </location>
</feature>
<dbReference type="InterPro" id="IPR055414">
    <property type="entry name" value="LRR_R13L4/SHOC2-like"/>
</dbReference>
<dbReference type="SUPFAM" id="SSF52047">
    <property type="entry name" value="RNI-like"/>
    <property type="match status" value="1"/>
</dbReference>
<evidence type="ECO:0000313" key="17">
    <source>
        <dbReference type="Proteomes" id="UP000215914"/>
    </source>
</evidence>
<feature type="signal peptide" evidence="12">
    <location>
        <begin position="1"/>
        <end position="26"/>
    </location>
</feature>
<sequence>MSARSSYSCFHLFLLVVLALFRLCSSNQNSHCNDVERQALLQFKHGLTDESRRLTSWVAENKDCCTWAGIACNNSTGHVHRVHLPGLDGMTLKGDISQSLLDLKQLKHLDLSCNDFGGIQVPKFIGSFQNLRYLNLSYSNFSGTIPPQLGSLSKLHVLSLGSFHGRLSETTSPANMKWLSGLGMLHHLDMSGVDLSKATDWLQVINSLPLLVQLHLSRCELSNLHMYVPSVNLRSLSVLDLSYNNFNSSVSQWIFSVTSLVSLDLTECRFHGPIPSFRNLTSLELLHVAMNDFMNSSSIFQELSSSNLISLDISGCGISSSVLDSLQNLTNLISLRLTRNQLTKRIPKSLGNFCKLREIDLSGNNIGNISLTYFLESFFECKSPALESLWLSYNYITGIIPHSIGNLSFLRTLDLSDNQISGPIPYSIGRLSSLEELYVGYNQINGNLPDSIGQLSSLEELSISYNRLDGSLPDSLGQLSKLTSLDFSYNLLTGVVTEAHFIKLVSLKYLYGSANKLILRLQVANWIPPFQLRSLYLKSCVLGPQFPLWLQSQKDLKELDISNTGISSPMPESFVRSFSKLLYLNMSNNHIRGPLSFSGIPATLEFIDISSNGFWGTVHPLLCSSGVTTTYYLDLENNHLSGDIPECWEKWPRLGILNLGNNSLSGEIPRTLGSLDLQYLNIHGNKISGRLHSSLMNLTELDVLELGRNELTGSIPTWIGTKLTHLRILNLRLNRFDGNIPHELCHIRHIQILDLAHNNLSGNIPRCFNNFSILSDIESNSGDDFTYFINGPEKIIEGDSLVTNGREDTYSSILPLVMLIDLSSNNLTGYIPSELTSLLELTSLNLSRNQLSGSIPEKIGNMKELMSLDLSVNRLSGELPMSLSSLNFLSSFNVSFNNLTGRIPTGTQLQSFGESSFFGNKLCGAPLTEANGCEPVEAATHTIGEKKEDDGADWGLIISIVVGFVCGFWMIMGPLIVRRSWRIAYFGFLSNLRYMVYDVIHKYCCHMFSC</sequence>
<dbReference type="FunCoup" id="A0A251SDP9">
    <property type="interactions" value="824"/>
</dbReference>
<accession>A0A251SDP9</accession>
<dbReference type="STRING" id="4232.A0A251SDP9"/>
<evidence type="ECO:0000256" key="6">
    <source>
        <dbReference type="ARBA" id="ARBA00022729"/>
    </source>
</evidence>
<dbReference type="InterPro" id="IPR032675">
    <property type="entry name" value="LRR_dom_sf"/>
</dbReference>
<dbReference type="PROSITE" id="PS51450">
    <property type="entry name" value="LRR"/>
    <property type="match status" value="1"/>
</dbReference>
<dbReference type="InterPro" id="IPR001611">
    <property type="entry name" value="Leu-rich_rpt"/>
</dbReference>
<evidence type="ECO:0000256" key="11">
    <source>
        <dbReference type="SAM" id="Phobius"/>
    </source>
</evidence>
<feature type="domain" description="Leucine-rich repeat-containing N-terminal plant-type" evidence="13">
    <location>
        <begin position="35"/>
        <end position="73"/>
    </location>
</feature>
<dbReference type="Proteomes" id="UP000215914">
    <property type="component" value="Chromosome 14"/>
</dbReference>
<keyword evidence="17" id="KW-1185">Reference proteome</keyword>
<dbReference type="PANTHER" id="PTHR48063">
    <property type="entry name" value="LRR RECEPTOR-LIKE KINASE"/>
    <property type="match status" value="1"/>
</dbReference>
<keyword evidence="8 11" id="KW-1133">Transmembrane helix</keyword>
<dbReference type="Pfam" id="PF08263">
    <property type="entry name" value="LRRNT_2"/>
    <property type="match status" value="1"/>
</dbReference>
<dbReference type="InterPro" id="IPR046956">
    <property type="entry name" value="RLP23-like"/>
</dbReference>
<feature type="domain" description="Disease resistance R13L4/SHOC-2-like LRR" evidence="14">
    <location>
        <begin position="349"/>
        <end position="592"/>
    </location>
</feature>